<dbReference type="CDD" id="cd14014">
    <property type="entry name" value="STKc_PknB_like"/>
    <property type="match status" value="1"/>
</dbReference>
<reference evidence="5" key="1">
    <citation type="submission" date="2021-02" db="EMBL/GenBank/DDBJ databases">
        <authorList>
            <person name="Dougan E. K."/>
            <person name="Rhodes N."/>
            <person name="Thang M."/>
            <person name="Chan C."/>
        </authorList>
    </citation>
    <scope>NUCLEOTIDE SEQUENCE</scope>
</reference>
<dbReference type="InterPro" id="IPR000719">
    <property type="entry name" value="Prot_kinase_dom"/>
</dbReference>
<dbReference type="Proteomes" id="UP000626109">
    <property type="component" value="Unassembled WGS sequence"/>
</dbReference>
<dbReference type="GO" id="GO:0005737">
    <property type="term" value="C:cytoplasm"/>
    <property type="evidence" value="ECO:0007669"/>
    <property type="project" value="TreeGrafter"/>
</dbReference>
<dbReference type="GO" id="GO:0005524">
    <property type="term" value="F:ATP binding"/>
    <property type="evidence" value="ECO:0007669"/>
    <property type="project" value="UniProtKB-KW"/>
</dbReference>
<proteinExistence type="predicted"/>
<evidence type="ECO:0000313" key="6">
    <source>
        <dbReference type="Proteomes" id="UP000626109"/>
    </source>
</evidence>
<protein>
    <recommendedName>
        <fullName evidence="4">Protein kinase domain-containing protein</fullName>
    </recommendedName>
</protein>
<evidence type="ECO:0000256" key="2">
    <source>
        <dbReference type="ARBA" id="ARBA00022840"/>
    </source>
</evidence>
<dbReference type="AlphaFoldDB" id="A0A813JQ11"/>
<feature type="compositionally biased region" description="Low complexity" evidence="3">
    <location>
        <begin position="540"/>
        <end position="563"/>
    </location>
</feature>
<feature type="region of interest" description="Disordered" evidence="3">
    <location>
        <begin position="608"/>
        <end position="641"/>
    </location>
</feature>
<feature type="domain" description="Protein kinase" evidence="4">
    <location>
        <begin position="238"/>
        <end position="531"/>
    </location>
</feature>
<dbReference type="InterPro" id="IPR011009">
    <property type="entry name" value="Kinase-like_dom_sf"/>
</dbReference>
<dbReference type="GO" id="GO:0004674">
    <property type="term" value="F:protein serine/threonine kinase activity"/>
    <property type="evidence" value="ECO:0007669"/>
    <property type="project" value="TreeGrafter"/>
</dbReference>
<dbReference type="PROSITE" id="PS50011">
    <property type="entry name" value="PROTEIN_KINASE_DOM"/>
    <property type="match status" value="1"/>
</dbReference>
<dbReference type="EMBL" id="CAJNNW010026217">
    <property type="protein sequence ID" value="CAE8683695.1"/>
    <property type="molecule type" value="Genomic_DNA"/>
</dbReference>
<dbReference type="Gene3D" id="1.10.510.10">
    <property type="entry name" value="Transferase(Phosphotransferase) domain 1"/>
    <property type="match status" value="1"/>
</dbReference>
<evidence type="ECO:0000256" key="3">
    <source>
        <dbReference type="SAM" id="MobiDB-lite"/>
    </source>
</evidence>
<evidence type="ECO:0000259" key="4">
    <source>
        <dbReference type="PROSITE" id="PS50011"/>
    </source>
</evidence>
<evidence type="ECO:0000256" key="1">
    <source>
        <dbReference type="ARBA" id="ARBA00022741"/>
    </source>
</evidence>
<dbReference type="PANTHER" id="PTHR24346">
    <property type="entry name" value="MAP/MICROTUBULE AFFINITY-REGULATING KINASE"/>
    <property type="match status" value="1"/>
</dbReference>
<keyword evidence="2" id="KW-0067">ATP-binding</keyword>
<name>A0A813JQ11_POLGL</name>
<dbReference type="SUPFAM" id="SSF56112">
    <property type="entry name" value="Protein kinase-like (PK-like)"/>
    <property type="match status" value="1"/>
</dbReference>
<evidence type="ECO:0000313" key="5">
    <source>
        <dbReference type="EMBL" id="CAE8683695.1"/>
    </source>
</evidence>
<organism evidence="5 6">
    <name type="scientific">Polarella glacialis</name>
    <name type="common">Dinoflagellate</name>
    <dbReference type="NCBI Taxonomy" id="89957"/>
    <lineage>
        <taxon>Eukaryota</taxon>
        <taxon>Sar</taxon>
        <taxon>Alveolata</taxon>
        <taxon>Dinophyceae</taxon>
        <taxon>Suessiales</taxon>
        <taxon>Suessiaceae</taxon>
        <taxon>Polarella</taxon>
    </lineage>
</organism>
<gene>
    <name evidence="5" type="ORF">PGLA2088_LOCUS23573</name>
</gene>
<feature type="region of interest" description="Disordered" evidence="3">
    <location>
        <begin position="538"/>
        <end position="568"/>
    </location>
</feature>
<dbReference type="GO" id="GO:0035556">
    <property type="term" value="P:intracellular signal transduction"/>
    <property type="evidence" value="ECO:0007669"/>
    <property type="project" value="TreeGrafter"/>
</dbReference>
<accession>A0A813JQ11</accession>
<keyword evidence="1" id="KW-0547">Nucleotide-binding</keyword>
<dbReference type="Pfam" id="PF00069">
    <property type="entry name" value="Pkinase"/>
    <property type="match status" value="1"/>
</dbReference>
<dbReference type="PANTHER" id="PTHR24346:SF30">
    <property type="entry name" value="MATERNAL EMBRYONIC LEUCINE ZIPPER KINASE"/>
    <property type="match status" value="1"/>
</dbReference>
<sequence length="653" mass="70652">MARESASRSSGFDSGPSPLLWLHPLHQPRRRMQPPVAWRLGQEQNEEEEVLGQTREQALEGLVAMAASSLGLSASGALGHSAAPVSLKRAVGTTLEVVLGKNELVISPTYQPGHTETASQHTVELLFADVIWAAVPPADLNAECRPPCSKPAGNAMAKYIVAVAKRPENKHGTSACIAESQAPSQAHLEATWAAEPRAPLLEDNVWLLCVDCNHADFQRLLFEFGKRGAIRWDFDESFRVSQPLAIGDCKEVYLGHRCDETRLVKTRGPGRGPGRGPDMWAATDVAVNFPDPSEDQIKSNVGFLAQFQGHPNVRGLIGVFRVSTPADACEDEGAGLPSLASHQRCRWAVVMEFCPSVDLHDRLASGGPLPELEALHTACGVASAVAHLHAHGIVHRSVKAENVVFREQGQPVLADLGSAARIDDVVAMQRRVGSPGYAAPELIDLKPYGLKADVFSFGVMLYFATSGTKPFPGPGLSRVLRQTSQCTVKFPKSAFGQVQAGTTELIKSLLCKEPNKRPSMKRTFKACRCLLLPDGQLQRQSSGTEATTSTTTTTTAEPQSATQHNQRSCLELMEESKKLAVVWEEPEAGEVEESFEFSEVVRCEAGEGLPKPCSAKPEAGSAHPVRPPQPRPSTKSRPSALWKRRFFGKSKAC</sequence>
<comment type="caution">
    <text evidence="5">The sequence shown here is derived from an EMBL/GenBank/DDBJ whole genome shotgun (WGS) entry which is preliminary data.</text>
</comment>